<sequence length="1070" mass="120878">MAANKFATMLHRNTHKMTVILVYAFLEWILIILLLLNSMFSYLIAKFADFFGLKPPCLCCSRVDHIFEPGKKRNSYRDLVCEMHASEISKLGYCSNHRKLAEAQDMCEDCSSSQPNYQGKSIDITTNIALFSWVKEMSMRSSNGEKDSRCSCCDVKLNSKLCSPYLLLKPSWGVLDYTQKGNLITAPTSDDSNGGEYSEPCKSDCPTDHCNDEHEIKNNREKDDTGVTEHQTLADVDEGVCRRDEDCLRSLLNFPCNEMVDDENVKTISVKLTEQKSIGDSSPPLQGTRSSDDNIIQVCCREDASLEILSPRLENYTDHDDCRLIPVEIIDLATAENLRVSRYREEDPGVLDSELHIETQVELLVKTESVLEEATAVLSVDETEKTSPTMLEYMEMGESENSSGLHAEQYQGDLVCEHIAFTPATQTLSRDGDDVEAAAMKDQDAPLAFEEDGFKLLGHKSKSEILRVTEMSDQHQAYELISPMPCLQEDQSFMNNDNFGNSTSSDTFMAENDQGPRQTEEDTIQGITMSVERNEQEINHNLSLSSELNEVEEEKAPETPTYVEGLHHLHKKLLQFEKRESGVEESLDGSVISEFEAGEGVLTIEHLKSALKTERKAINALYTELEEERSASAIAANQTMAMITRLQEEKAAMQMEALQYQRMMEEQSEYDQEALQLLNELMVKREEEKQELEKELEMYHKKVLDYEVKEKKKKRASSRRSRTLSVSSSNAEDSDELSIDLNHEGKAKDGLYCHQESRNHDPTVDAVLDLDGPGLECSKHLSTLDESVTDFEEERHLVLEQVKALEEKLFTLADVDEQFFKDIKQIVHSSEDDGKELDDNFDFISQQINGVVHGFSKDLSEKQYQERRTMGSKAKQLLPLFDSIGMETEDGVLNEEEGGSDTVMLQNSTISKFAPQNNKLVIEEEVYHVYERLQALEADREFLKHCISSLKKGDKGMDLLQEILEHLRNLRTVELCMRNMGDASTEYRYYGKSLDGKGGSWGRPIASTASSVANMDILVAERSALKIGLVITKEVGIQYVWIEGDSELVIDSLQGSDQHPWDCLNANASH</sequence>
<keyword evidence="5" id="KW-0175">Coiled coil</keyword>
<evidence type="ECO:0000313" key="10">
    <source>
        <dbReference type="Proteomes" id="UP000655225"/>
    </source>
</evidence>
<dbReference type="InterPro" id="IPR002156">
    <property type="entry name" value="RNaseH_domain"/>
</dbReference>
<evidence type="ECO:0000256" key="3">
    <source>
        <dbReference type="ARBA" id="ARBA00022989"/>
    </source>
</evidence>
<reference evidence="9 10" key="1">
    <citation type="submission" date="2020-04" db="EMBL/GenBank/DDBJ databases">
        <title>Plant Genome Project.</title>
        <authorList>
            <person name="Zhang R.-G."/>
        </authorList>
    </citation>
    <scope>NUCLEOTIDE SEQUENCE [LARGE SCALE GENOMIC DNA]</scope>
    <source>
        <strain evidence="9">YNK0</strain>
        <tissue evidence="9">Leaf</tissue>
    </source>
</reference>
<comment type="subcellular location">
    <subcellularLocation>
        <location evidence="1">Membrane</location>
        <topology evidence="1">Single-pass membrane protein</topology>
    </subcellularLocation>
</comment>
<protein>
    <recommendedName>
        <fullName evidence="8">GTD-binding domain-containing protein</fullName>
    </recommendedName>
</protein>
<dbReference type="EMBL" id="JABCRI010000018">
    <property type="protein sequence ID" value="KAF8389985.1"/>
    <property type="molecule type" value="Genomic_DNA"/>
</dbReference>
<evidence type="ECO:0000256" key="1">
    <source>
        <dbReference type="ARBA" id="ARBA00004167"/>
    </source>
</evidence>
<comment type="caution">
    <text evidence="9">The sequence shown here is derived from an EMBL/GenBank/DDBJ whole genome shotgun (WGS) entry which is preliminary data.</text>
</comment>
<evidence type="ECO:0000256" key="2">
    <source>
        <dbReference type="ARBA" id="ARBA00022692"/>
    </source>
</evidence>
<dbReference type="PROSITE" id="PS51775">
    <property type="entry name" value="GTD_BINDING"/>
    <property type="match status" value="1"/>
</dbReference>
<evidence type="ECO:0000313" key="9">
    <source>
        <dbReference type="EMBL" id="KAF8389985.1"/>
    </source>
</evidence>
<dbReference type="OrthoDB" id="1888939at2759"/>
<feature type="region of interest" description="Disordered" evidence="6">
    <location>
        <begin position="715"/>
        <end position="738"/>
    </location>
</feature>
<dbReference type="GO" id="GO:0080115">
    <property type="term" value="F:myosin XI tail binding"/>
    <property type="evidence" value="ECO:0007669"/>
    <property type="project" value="UniProtKB-ARBA"/>
</dbReference>
<dbReference type="Proteomes" id="UP000655225">
    <property type="component" value="Unassembled WGS sequence"/>
</dbReference>
<name>A0A834YN74_TETSI</name>
<evidence type="ECO:0000256" key="6">
    <source>
        <dbReference type="SAM" id="MobiDB-lite"/>
    </source>
</evidence>
<feature type="domain" description="GTD-binding" evidence="8">
    <location>
        <begin position="602"/>
        <end position="700"/>
    </location>
</feature>
<dbReference type="GO" id="GO:0003676">
    <property type="term" value="F:nucleic acid binding"/>
    <property type="evidence" value="ECO:0007669"/>
    <property type="project" value="InterPro"/>
</dbReference>
<dbReference type="GO" id="GO:0016020">
    <property type="term" value="C:membrane"/>
    <property type="evidence" value="ECO:0007669"/>
    <property type="project" value="UniProtKB-SubCell"/>
</dbReference>
<dbReference type="GO" id="GO:0004523">
    <property type="term" value="F:RNA-DNA hybrid ribonuclease activity"/>
    <property type="evidence" value="ECO:0007669"/>
    <property type="project" value="InterPro"/>
</dbReference>
<dbReference type="InterPro" id="IPR039306">
    <property type="entry name" value="MYOB"/>
</dbReference>
<keyword evidence="2 7" id="KW-0812">Transmembrane</keyword>
<keyword evidence="4 7" id="KW-0472">Membrane</keyword>
<dbReference type="InterPro" id="IPR044730">
    <property type="entry name" value="RNase_H-like_dom_plant"/>
</dbReference>
<gene>
    <name evidence="9" type="ORF">HHK36_024505</name>
</gene>
<keyword evidence="10" id="KW-1185">Reference proteome</keyword>
<organism evidence="9 10">
    <name type="scientific">Tetracentron sinense</name>
    <name type="common">Spur-leaf</name>
    <dbReference type="NCBI Taxonomy" id="13715"/>
    <lineage>
        <taxon>Eukaryota</taxon>
        <taxon>Viridiplantae</taxon>
        <taxon>Streptophyta</taxon>
        <taxon>Embryophyta</taxon>
        <taxon>Tracheophyta</taxon>
        <taxon>Spermatophyta</taxon>
        <taxon>Magnoliopsida</taxon>
        <taxon>Trochodendrales</taxon>
        <taxon>Trochodendraceae</taxon>
        <taxon>Tetracentron</taxon>
    </lineage>
</organism>
<keyword evidence="3 7" id="KW-1133">Transmembrane helix</keyword>
<dbReference type="OMA" id="GHENGFN"/>
<feature type="transmembrane region" description="Helical" evidence="7">
    <location>
        <begin position="20"/>
        <end position="45"/>
    </location>
</feature>
<evidence type="ECO:0000256" key="5">
    <source>
        <dbReference type="SAM" id="Coils"/>
    </source>
</evidence>
<dbReference type="Pfam" id="PF04576">
    <property type="entry name" value="Zein-binding"/>
    <property type="match status" value="1"/>
</dbReference>
<dbReference type="PANTHER" id="PTHR31448:SF3">
    <property type="entry name" value="MYOSIN-BINDING PROTEIN 2"/>
    <property type="match status" value="1"/>
</dbReference>
<proteinExistence type="predicted"/>
<dbReference type="PANTHER" id="PTHR31448">
    <property type="entry name" value="MYOSIN-BINDING PROTEIN 2"/>
    <property type="match status" value="1"/>
</dbReference>
<evidence type="ECO:0000259" key="8">
    <source>
        <dbReference type="PROSITE" id="PS51775"/>
    </source>
</evidence>
<dbReference type="Pfam" id="PF13456">
    <property type="entry name" value="RVT_3"/>
    <property type="match status" value="1"/>
</dbReference>
<evidence type="ECO:0000256" key="7">
    <source>
        <dbReference type="SAM" id="Phobius"/>
    </source>
</evidence>
<feature type="coiled-coil region" evidence="5">
    <location>
        <begin position="608"/>
        <end position="709"/>
    </location>
</feature>
<dbReference type="AlphaFoldDB" id="A0A834YN74"/>
<evidence type="ECO:0000256" key="4">
    <source>
        <dbReference type="ARBA" id="ARBA00023136"/>
    </source>
</evidence>
<dbReference type="CDD" id="cd06222">
    <property type="entry name" value="RNase_H_like"/>
    <property type="match status" value="1"/>
</dbReference>
<accession>A0A834YN74</accession>
<dbReference type="InterPro" id="IPR007656">
    <property type="entry name" value="GTD-bd"/>
</dbReference>